<dbReference type="Proteomes" id="UP000274841">
    <property type="component" value="Chromosome"/>
</dbReference>
<dbReference type="SUPFAM" id="SSF160935">
    <property type="entry name" value="VPA0735-like"/>
    <property type="match status" value="1"/>
</dbReference>
<sequence length="462" mass="50989">MTHMNEYRFDGGYPDDATVSAAYDAADLMRAVQCYKHFFPLVSGAMIFTGQAPVGVVPNRVFGYMDTRPEQVGFTLNSDTPYGGILLDLHIGPVVIEIPAGPVIGAVLNFDQSWITDVGIPGRDGGRGGSYLILPPGHTGDVPDGYLVAQAQTFKVVAGLRGIPREGDVRGALELLQMTAVHPLDDSVSWETPTWIDMSGRPQDTSPAVLQGTLDYWRVLHGALQDEPQRPDDRAYESELAVLGIERGREFAPDERMQDILARAAVEADAQLRVQSLADRRPDRTVWPDRYWEWVTLRPENAAFEIGGRTDVDARETWFYQAIASSPAMFRRVPGGGSLYWFSGRDSDGVYLDGGREYTLRIPAPVPARLFWSVTVYDAVTRSQIATDQSRAALRSMFELSGATDQGLDHVLRFGPEQPATGEEQWVKTIPGRGWFVYLRLYGPTEAAFDGTWLPGDITAEG</sequence>
<evidence type="ECO:0008006" key="5">
    <source>
        <dbReference type="Google" id="ProtNLM"/>
    </source>
</evidence>
<dbReference type="AlphaFoldDB" id="A0A3Q9J432"/>
<dbReference type="KEGG" id="moy:CVS54_00942"/>
<gene>
    <name evidence="3" type="ORF">CVS54_00942</name>
</gene>
<dbReference type="InterPro" id="IPR010621">
    <property type="entry name" value="DUF1214"/>
</dbReference>
<dbReference type="Gene3D" id="2.60.120.600">
    <property type="entry name" value="Domain of unknown function DUF1214, C-terminal domain"/>
    <property type="match status" value="1"/>
</dbReference>
<dbReference type="Gene3D" id="1.10.3360.10">
    <property type="entry name" value="VPA0735-like domain"/>
    <property type="match status" value="1"/>
</dbReference>
<dbReference type="InterPro" id="IPR037050">
    <property type="entry name" value="DUF1254_sf"/>
</dbReference>
<organism evidence="3 4">
    <name type="scientific">Microbacterium oxydans</name>
    <dbReference type="NCBI Taxonomy" id="82380"/>
    <lineage>
        <taxon>Bacteria</taxon>
        <taxon>Bacillati</taxon>
        <taxon>Actinomycetota</taxon>
        <taxon>Actinomycetes</taxon>
        <taxon>Micrococcales</taxon>
        <taxon>Microbacteriaceae</taxon>
        <taxon>Microbacterium</taxon>
    </lineage>
</organism>
<dbReference type="Pfam" id="PF06742">
    <property type="entry name" value="DUF1214"/>
    <property type="match status" value="1"/>
</dbReference>
<dbReference type="InterPro" id="IPR010679">
    <property type="entry name" value="DUF1254"/>
</dbReference>
<dbReference type="Pfam" id="PF06863">
    <property type="entry name" value="DUF1254"/>
    <property type="match status" value="1"/>
</dbReference>
<evidence type="ECO:0000259" key="2">
    <source>
        <dbReference type="Pfam" id="PF06863"/>
    </source>
</evidence>
<evidence type="ECO:0000313" key="4">
    <source>
        <dbReference type="Proteomes" id="UP000274841"/>
    </source>
</evidence>
<name>A0A3Q9J432_9MICO</name>
<dbReference type="RefSeq" id="WP_127011859.1">
    <property type="nucleotide sequence ID" value="NZ_CP031422.1"/>
</dbReference>
<dbReference type="InterPro" id="IPR037049">
    <property type="entry name" value="DUF1214_C_sf"/>
</dbReference>
<reference evidence="3 4" key="1">
    <citation type="submission" date="2018-08" db="EMBL/GenBank/DDBJ databases">
        <title>Microbacterium oxydans strain HG3.</title>
        <authorList>
            <person name="ORTET P."/>
        </authorList>
    </citation>
    <scope>NUCLEOTIDE SEQUENCE [LARGE SCALE GENOMIC DNA]</scope>
    <source>
        <strain evidence="3 4">HG3</strain>
    </source>
</reference>
<feature type="domain" description="DUF1214" evidence="1">
    <location>
        <begin position="338"/>
        <end position="446"/>
    </location>
</feature>
<evidence type="ECO:0000259" key="1">
    <source>
        <dbReference type="Pfam" id="PF06742"/>
    </source>
</evidence>
<feature type="domain" description="DUF1254" evidence="2">
    <location>
        <begin position="71"/>
        <end position="168"/>
    </location>
</feature>
<dbReference type="Gene3D" id="2.60.40.1610">
    <property type="entry name" value="Domain of unknown function DUF1254"/>
    <property type="match status" value="1"/>
</dbReference>
<dbReference type="EMBL" id="CP031422">
    <property type="protein sequence ID" value="AZS39629.1"/>
    <property type="molecule type" value="Genomic_DNA"/>
</dbReference>
<protein>
    <recommendedName>
        <fullName evidence="5">DUF1254 domain-containing protein</fullName>
    </recommendedName>
</protein>
<dbReference type="PANTHER" id="PTHR36509:SF3">
    <property type="entry name" value="SIGNAL PEPTIDE PROTEIN"/>
    <property type="match status" value="1"/>
</dbReference>
<proteinExistence type="predicted"/>
<accession>A0A3Q9J432</accession>
<dbReference type="PANTHER" id="PTHR36509">
    <property type="entry name" value="BLL3101 PROTEIN"/>
    <property type="match status" value="1"/>
</dbReference>
<evidence type="ECO:0000313" key="3">
    <source>
        <dbReference type="EMBL" id="AZS39629.1"/>
    </source>
</evidence>